<proteinExistence type="predicted"/>
<organism evidence="1 2">
    <name type="scientific">Cryptococcus amylolentus CBS 6039</name>
    <dbReference type="NCBI Taxonomy" id="1295533"/>
    <lineage>
        <taxon>Eukaryota</taxon>
        <taxon>Fungi</taxon>
        <taxon>Dikarya</taxon>
        <taxon>Basidiomycota</taxon>
        <taxon>Agaricomycotina</taxon>
        <taxon>Tremellomycetes</taxon>
        <taxon>Tremellales</taxon>
        <taxon>Cryptococcaceae</taxon>
        <taxon>Cryptococcus</taxon>
    </lineage>
</organism>
<keyword evidence="2" id="KW-1185">Reference proteome</keyword>
<evidence type="ECO:0000313" key="2">
    <source>
        <dbReference type="Proteomes" id="UP000094065"/>
    </source>
</evidence>
<comment type="caution">
    <text evidence="1">The sequence shown here is derived from an EMBL/GenBank/DDBJ whole genome shotgun (WGS) entry which is preliminary data.</text>
</comment>
<evidence type="ECO:0000313" key="1">
    <source>
        <dbReference type="EMBL" id="ODN78752.1"/>
    </source>
</evidence>
<gene>
    <name evidence="1" type="ORF">L202_04314</name>
</gene>
<reference evidence="1 2" key="1">
    <citation type="submission" date="2016-06" db="EMBL/GenBank/DDBJ databases">
        <title>Evolution of pathogenesis and genome organization in the Tremellales.</title>
        <authorList>
            <person name="Cuomo C."/>
            <person name="Litvintseva A."/>
            <person name="Heitman J."/>
            <person name="Chen Y."/>
            <person name="Sun S."/>
            <person name="Springer D."/>
            <person name="Dromer F."/>
            <person name="Young S."/>
            <person name="Zeng Q."/>
            <person name="Chapman S."/>
            <person name="Gujja S."/>
            <person name="Saif S."/>
            <person name="Birren B."/>
        </authorList>
    </citation>
    <scope>NUCLEOTIDE SEQUENCE [LARGE SCALE GENOMIC DNA]</scope>
    <source>
        <strain evidence="1 2">CBS 6039</strain>
    </source>
</reference>
<dbReference type="RefSeq" id="XP_018993798.1">
    <property type="nucleotide sequence ID" value="XM_019138361.1"/>
</dbReference>
<name>A0A1E3HR16_9TREE</name>
<dbReference type="AlphaFoldDB" id="A0A1E3HR16"/>
<protein>
    <submittedName>
        <fullName evidence="1">Uncharacterized protein</fullName>
    </submittedName>
</protein>
<dbReference type="Proteomes" id="UP000094065">
    <property type="component" value="Unassembled WGS sequence"/>
</dbReference>
<dbReference type="GeneID" id="30155623"/>
<sequence>MSLRQLWNDIKFHAEYERSFASVKDNLTFLAIRPPHFDTATQNITHQNQEARSKLIDSGMTVLQVVEHNIDLSPSHVDLRHKVFCSKWRRQWLFRSRLWPF</sequence>
<dbReference type="EMBL" id="AWGJ01000006">
    <property type="protein sequence ID" value="ODN78752.1"/>
    <property type="molecule type" value="Genomic_DNA"/>
</dbReference>
<accession>A0A1E3HR16</accession>